<keyword evidence="6" id="KW-0482">Metalloprotease</keyword>
<comment type="caution">
    <text evidence="8">The sequence shown here is derived from an EMBL/GenBank/DDBJ whole genome shotgun (WGS) entry which is preliminary data.</text>
</comment>
<proteinExistence type="predicted"/>
<evidence type="ECO:0000256" key="3">
    <source>
        <dbReference type="ARBA" id="ARBA00022741"/>
    </source>
</evidence>
<evidence type="ECO:0000313" key="9">
    <source>
        <dbReference type="Proteomes" id="UP000299084"/>
    </source>
</evidence>
<name>A0A5N4D7Q7_CAMDR</name>
<dbReference type="GO" id="GO:0005745">
    <property type="term" value="C:m-AAA complex"/>
    <property type="evidence" value="ECO:0007669"/>
    <property type="project" value="TreeGrafter"/>
</dbReference>
<keyword evidence="2" id="KW-0479">Metal-binding</keyword>
<reference evidence="8 9" key="1">
    <citation type="journal article" date="2019" name="Mol. Ecol. Resour.">
        <title>Improving Illumina assemblies with Hi-C and long reads: an example with the North African dromedary.</title>
        <authorList>
            <person name="Elbers J.P."/>
            <person name="Rogers M.F."/>
            <person name="Perelman P.L."/>
            <person name="Proskuryakova A.A."/>
            <person name="Serdyukova N.A."/>
            <person name="Johnson W.E."/>
            <person name="Horin P."/>
            <person name="Corander J."/>
            <person name="Murphy D."/>
            <person name="Burger P.A."/>
        </authorList>
    </citation>
    <scope>NUCLEOTIDE SEQUENCE [LARGE SCALE GENOMIC DNA]</scope>
    <source>
        <strain evidence="8">Drom800</strain>
        <tissue evidence="8">Blood</tissue>
    </source>
</reference>
<dbReference type="GO" id="GO:0016887">
    <property type="term" value="F:ATP hydrolysis activity"/>
    <property type="evidence" value="ECO:0007669"/>
    <property type="project" value="InterPro"/>
</dbReference>
<evidence type="ECO:0000259" key="7">
    <source>
        <dbReference type="Pfam" id="PF00004"/>
    </source>
</evidence>
<organism evidence="8 9">
    <name type="scientific">Camelus dromedarius</name>
    <name type="common">Dromedary</name>
    <name type="synonym">Arabian camel</name>
    <dbReference type="NCBI Taxonomy" id="9838"/>
    <lineage>
        <taxon>Eukaryota</taxon>
        <taxon>Metazoa</taxon>
        <taxon>Chordata</taxon>
        <taxon>Craniata</taxon>
        <taxon>Vertebrata</taxon>
        <taxon>Euteleostomi</taxon>
        <taxon>Mammalia</taxon>
        <taxon>Eutheria</taxon>
        <taxon>Laurasiatheria</taxon>
        <taxon>Artiodactyla</taxon>
        <taxon>Tylopoda</taxon>
        <taxon>Camelidae</taxon>
        <taxon>Camelus</taxon>
    </lineage>
</organism>
<evidence type="ECO:0000256" key="6">
    <source>
        <dbReference type="ARBA" id="ARBA00023049"/>
    </source>
</evidence>
<dbReference type="PANTHER" id="PTHR43655:SF7">
    <property type="entry name" value="AFG3-LIKE PROTEIN 1"/>
    <property type="match status" value="1"/>
</dbReference>
<dbReference type="GO" id="GO:0046872">
    <property type="term" value="F:metal ion binding"/>
    <property type="evidence" value="ECO:0007669"/>
    <property type="project" value="UniProtKB-KW"/>
</dbReference>
<keyword evidence="9" id="KW-1185">Reference proteome</keyword>
<keyword evidence="6" id="KW-0378">Hydrolase</keyword>
<evidence type="ECO:0000256" key="1">
    <source>
        <dbReference type="ARBA" id="ARBA00001947"/>
    </source>
</evidence>
<dbReference type="Gene3D" id="3.40.50.300">
    <property type="entry name" value="P-loop containing nucleotide triphosphate hydrolases"/>
    <property type="match status" value="2"/>
</dbReference>
<dbReference type="InterPro" id="IPR003959">
    <property type="entry name" value="ATPase_AAA_core"/>
</dbReference>
<accession>A0A5N4D7Q7</accession>
<dbReference type="Pfam" id="PF00004">
    <property type="entry name" value="AAA"/>
    <property type="match status" value="1"/>
</dbReference>
<dbReference type="Proteomes" id="UP000299084">
    <property type="component" value="Unassembled WGS sequence"/>
</dbReference>
<dbReference type="InterPro" id="IPR027417">
    <property type="entry name" value="P-loop_NTPase"/>
</dbReference>
<dbReference type="GO" id="GO:0034982">
    <property type="term" value="P:mitochondrial protein processing"/>
    <property type="evidence" value="ECO:0007669"/>
    <property type="project" value="TreeGrafter"/>
</dbReference>
<dbReference type="PANTHER" id="PTHR43655">
    <property type="entry name" value="ATP-DEPENDENT PROTEASE"/>
    <property type="match status" value="1"/>
</dbReference>
<evidence type="ECO:0000256" key="2">
    <source>
        <dbReference type="ARBA" id="ARBA00022723"/>
    </source>
</evidence>
<feature type="domain" description="ATPase AAA-type core" evidence="7">
    <location>
        <begin position="40"/>
        <end position="76"/>
    </location>
</feature>
<protein>
    <submittedName>
        <fullName evidence="8">AFG3-like protein 1</fullName>
    </submittedName>
</protein>
<dbReference type="InterPro" id="IPR050928">
    <property type="entry name" value="ATP-dep_Zn_Metalloprotease"/>
</dbReference>
<evidence type="ECO:0000313" key="8">
    <source>
        <dbReference type="EMBL" id="KAB1267105.1"/>
    </source>
</evidence>
<dbReference type="AlphaFoldDB" id="A0A5N4D7Q7"/>
<keyword evidence="6" id="KW-0645">Protease</keyword>
<comment type="cofactor">
    <cofactor evidence="1">
        <name>Zn(2+)</name>
        <dbReference type="ChEBI" id="CHEBI:29105"/>
    </cofactor>
</comment>
<dbReference type="EMBL" id="JWIN03000015">
    <property type="protein sequence ID" value="KAB1267105.1"/>
    <property type="molecule type" value="Genomic_DNA"/>
</dbReference>
<sequence>MELVKSLKNPKQYQDLGAKIPKGAMLTGPPGAGKTLLAKEKTLNQMLVEMDGFNSTTNVVVLAGTNRPNVLDPALT</sequence>
<gene>
    <name evidence="8" type="ORF">Cadr_000018372</name>
</gene>
<dbReference type="SUPFAM" id="SSF52540">
    <property type="entry name" value="P-loop containing nucleoside triphosphate hydrolases"/>
    <property type="match status" value="1"/>
</dbReference>
<keyword evidence="3" id="KW-0547">Nucleotide-binding</keyword>
<keyword evidence="5" id="KW-0067">ATP-binding</keyword>
<evidence type="ECO:0000256" key="4">
    <source>
        <dbReference type="ARBA" id="ARBA00022833"/>
    </source>
</evidence>
<keyword evidence="4" id="KW-0862">Zinc</keyword>
<dbReference type="GO" id="GO:0005524">
    <property type="term" value="F:ATP binding"/>
    <property type="evidence" value="ECO:0007669"/>
    <property type="project" value="UniProtKB-KW"/>
</dbReference>
<dbReference type="GO" id="GO:0008237">
    <property type="term" value="F:metallopeptidase activity"/>
    <property type="evidence" value="ECO:0007669"/>
    <property type="project" value="UniProtKB-KW"/>
</dbReference>
<evidence type="ECO:0000256" key="5">
    <source>
        <dbReference type="ARBA" id="ARBA00022840"/>
    </source>
</evidence>